<keyword evidence="1" id="KW-1133">Transmembrane helix</keyword>
<dbReference type="SUPFAM" id="SSF48317">
    <property type="entry name" value="Acid phosphatase/Vanadium-dependent haloperoxidase"/>
    <property type="match status" value="1"/>
</dbReference>
<accession>A0A5D5AMM9</accession>
<comment type="caution">
    <text evidence="3">The sequence shown here is derived from an EMBL/GenBank/DDBJ whole genome shotgun (WGS) entry which is preliminary data.</text>
</comment>
<feature type="transmembrane region" description="Helical" evidence="1">
    <location>
        <begin position="20"/>
        <end position="47"/>
    </location>
</feature>
<evidence type="ECO:0000313" key="4">
    <source>
        <dbReference type="Proteomes" id="UP000324104"/>
    </source>
</evidence>
<dbReference type="RefSeq" id="WP_149081224.1">
    <property type="nucleotide sequence ID" value="NZ_VTAW01000010.1"/>
</dbReference>
<gene>
    <name evidence="3" type="ORF">FYC77_09260</name>
</gene>
<proteinExistence type="predicted"/>
<feature type="transmembrane region" description="Helical" evidence="1">
    <location>
        <begin position="152"/>
        <end position="169"/>
    </location>
</feature>
<sequence length="233" mass="24109">MNRSLGVTELIRRLLPEWTVPLFELTAVLGDELLVVAVLLGIGVVDVGRSIRSDDDRLLSADVATLLGIVLGGLALTLALKTALDFSRPPASMQAVPRDSAGFPSGHTMAATILWGALAAWIDRGTPRVRLLAAAIVVSLVGVSRLALGVHYLVDVLASVGVGAGYLLVATRIADGEPTRAFAGATVLGGAALLITAGSTDGWLAFVGCVGAAAGWWTISRPSVRNRLLAVTR</sequence>
<dbReference type="SMART" id="SM00014">
    <property type="entry name" value="acidPPc"/>
    <property type="match status" value="1"/>
</dbReference>
<dbReference type="PANTHER" id="PTHR14969">
    <property type="entry name" value="SPHINGOSINE-1-PHOSPHATE PHOSPHOHYDROLASE"/>
    <property type="match status" value="1"/>
</dbReference>
<reference evidence="3 4" key="1">
    <citation type="submission" date="2019-08" db="EMBL/GenBank/DDBJ databases">
        <title>Archaea genome.</title>
        <authorList>
            <person name="Kajale S."/>
            <person name="Shouche Y."/>
            <person name="Deshpande N."/>
            <person name="Sharma A."/>
        </authorList>
    </citation>
    <scope>NUCLEOTIDE SEQUENCE [LARGE SCALE GENOMIC DNA]</scope>
    <source>
        <strain evidence="3 4">ESP3B_9</strain>
    </source>
</reference>
<feature type="transmembrane region" description="Helical" evidence="1">
    <location>
        <begin position="181"/>
        <end position="197"/>
    </location>
</feature>
<dbReference type="Gene3D" id="1.20.144.10">
    <property type="entry name" value="Phosphatidic acid phosphatase type 2/haloperoxidase"/>
    <property type="match status" value="1"/>
</dbReference>
<feature type="transmembrane region" description="Helical" evidence="1">
    <location>
        <begin position="129"/>
        <end position="146"/>
    </location>
</feature>
<dbReference type="PANTHER" id="PTHR14969:SF13">
    <property type="entry name" value="AT30094P"/>
    <property type="match status" value="1"/>
</dbReference>
<dbReference type="Proteomes" id="UP000324104">
    <property type="component" value="Unassembled WGS sequence"/>
</dbReference>
<evidence type="ECO:0000259" key="2">
    <source>
        <dbReference type="SMART" id="SM00014"/>
    </source>
</evidence>
<feature type="transmembrane region" description="Helical" evidence="1">
    <location>
        <begin position="203"/>
        <end position="219"/>
    </location>
</feature>
<dbReference type="AlphaFoldDB" id="A0A5D5AMM9"/>
<dbReference type="InterPro" id="IPR000326">
    <property type="entry name" value="PAP2/HPO"/>
</dbReference>
<dbReference type="EMBL" id="VTAW01000010">
    <property type="protein sequence ID" value="TYT62137.1"/>
    <property type="molecule type" value="Genomic_DNA"/>
</dbReference>
<organism evidence="3 4">
    <name type="scientific">Natrialba swarupiae</name>
    <dbReference type="NCBI Taxonomy" id="2448032"/>
    <lineage>
        <taxon>Archaea</taxon>
        <taxon>Methanobacteriati</taxon>
        <taxon>Methanobacteriota</taxon>
        <taxon>Stenosarchaea group</taxon>
        <taxon>Halobacteria</taxon>
        <taxon>Halobacteriales</taxon>
        <taxon>Natrialbaceae</taxon>
        <taxon>Natrialba</taxon>
    </lineage>
</organism>
<evidence type="ECO:0000313" key="3">
    <source>
        <dbReference type="EMBL" id="TYT62137.1"/>
    </source>
</evidence>
<keyword evidence="4" id="KW-1185">Reference proteome</keyword>
<dbReference type="Pfam" id="PF01569">
    <property type="entry name" value="PAP2"/>
    <property type="match status" value="1"/>
</dbReference>
<evidence type="ECO:0000256" key="1">
    <source>
        <dbReference type="SAM" id="Phobius"/>
    </source>
</evidence>
<feature type="domain" description="Phosphatidic acid phosphatase type 2/haloperoxidase" evidence="2">
    <location>
        <begin position="66"/>
        <end position="171"/>
    </location>
</feature>
<protein>
    <submittedName>
        <fullName evidence="3">Phosphatase PAP2 family protein</fullName>
    </submittedName>
</protein>
<feature type="transmembrane region" description="Helical" evidence="1">
    <location>
        <begin position="100"/>
        <end position="122"/>
    </location>
</feature>
<keyword evidence="1" id="KW-0812">Transmembrane</keyword>
<keyword evidence="1" id="KW-0472">Membrane</keyword>
<name>A0A5D5AMM9_9EURY</name>
<feature type="transmembrane region" description="Helical" evidence="1">
    <location>
        <begin position="59"/>
        <end position="80"/>
    </location>
</feature>
<dbReference type="InterPro" id="IPR036938">
    <property type="entry name" value="PAP2/HPO_sf"/>
</dbReference>